<feature type="domain" description="STAS" evidence="7">
    <location>
        <begin position="434"/>
        <end position="516"/>
    </location>
</feature>
<keyword evidence="4 5" id="KW-0472">Membrane</keyword>
<dbReference type="GO" id="GO:0055085">
    <property type="term" value="P:transmembrane transport"/>
    <property type="evidence" value="ECO:0007669"/>
    <property type="project" value="InterPro"/>
</dbReference>
<dbReference type="InterPro" id="IPR002645">
    <property type="entry name" value="STAS_dom"/>
</dbReference>
<dbReference type="InterPro" id="IPR011547">
    <property type="entry name" value="SLC26A/SulP_dom"/>
</dbReference>
<name>A0A250KP27_9GAMM</name>
<sequence length="542" mass="57811">MVHKHIGYYVSHLRNDVPAGVVVFLVALPLCLGIALASGAPLFSGIITGIVGGLVVAWASGSQLSVSGPAAGLTVIVLNAIDKLGSFQALLLSVVIAGGLQLVLGFLQAGVIGAYFPAAVIKGMLAAIGLILILKQIPHAVGYDADFEGNEAYVQPDGHTTFSEIAYSLQAISPGAVIVSLVAIGIMLMWETSLFKRNAVLGLIPGPLVAVLWGVAYNLLSAKFAPAFAIAQEHLVRLPEIRGVEGFFQQFTFPDFTQWANPEVYTIAVTIAIIASLETLLSLEAADKIDPLKRVAPTNRELKAQGLGNLIVGSIGGVPMTAVIVRSSANVNAGGRTKMACFIHGVMLLLSVMFITQYLNLIPLACLAAILLLTGYKLAKPKLFKEMYAKGTSQIVPFVITIVAILMTDLLKGIAVGMVIGLYYVIRTNFQAAITLTRHGNNYLLRLHKDVSFLNKALLRRYLDSIDENGYVIIDATRAQFIDQDILETIHDFVAAASDDNITVELKNLNGAPGRATQRLLGADKQHSVTGENYETARKAAA</sequence>
<feature type="transmembrane region" description="Helical" evidence="5">
    <location>
        <begin position="345"/>
        <end position="374"/>
    </location>
</feature>
<dbReference type="RefSeq" id="WP_119629033.1">
    <property type="nucleotide sequence ID" value="NZ_AP017928.1"/>
</dbReference>
<feature type="transmembrane region" description="Helical" evidence="5">
    <location>
        <begin position="307"/>
        <end position="325"/>
    </location>
</feature>
<evidence type="ECO:0000256" key="1">
    <source>
        <dbReference type="ARBA" id="ARBA00004141"/>
    </source>
</evidence>
<feature type="transmembrane region" description="Helical" evidence="5">
    <location>
        <begin position="20"/>
        <end position="43"/>
    </location>
</feature>
<evidence type="ECO:0000256" key="4">
    <source>
        <dbReference type="ARBA" id="ARBA00023136"/>
    </source>
</evidence>
<proteinExistence type="predicted"/>
<accession>A0A250KP27</accession>
<dbReference type="SUPFAM" id="SSF52091">
    <property type="entry name" value="SpoIIaa-like"/>
    <property type="match status" value="1"/>
</dbReference>
<evidence type="ECO:0000256" key="3">
    <source>
        <dbReference type="ARBA" id="ARBA00022989"/>
    </source>
</evidence>
<evidence type="ECO:0000259" key="6">
    <source>
        <dbReference type="Pfam" id="PF00916"/>
    </source>
</evidence>
<feature type="transmembrane region" description="Helical" evidence="5">
    <location>
        <begin position="200"/>
        <end position="220"/>
    </location>
</feature>
<evidence type="ECO:0000313" key="8">
    <source>
        <dbReference type="EMBL" id="BBA33425.1"/>
    </source>
</evidence>
<reference evidence="8 9" key="1">
    <citation type="submission" date="2016-12" db="EMBL/GenBank/DDBJ databases">
        <title>Genome sequencing of Methylocaldum marinum.</title>
        <authorList>
            <person name="Takeuchi M."/>
            <person name="Kamagata Y."/>
            <person name="Hiraoka S."/>
            <person name="Oshima K."/>
            <person name="Hattori M."/>
            <person name="Iwasaki W."/>
        </authorList>
    </citation>
    <scope>NUCLEOTIDE SEQUENCE [LARGE SCALE GENOMIC DNA]</scope>
    <source>
        <strain evidence="8 9">S8</strain>
    </source>
</reference>
<feature type="transmembrane region" description="Helical" evidence="5">
    <location>
        <begin position="395"/>
        <end position="426"/>
    </location>
</feature>
<dbReference type="EMBL" id="AP017928">
    <property type="protein sequence ID" value="BBA33425.1"/>
    <property type="molecule type" value="Genomic_DNA"/>
</dbReference>
<dbReference type="KEGG" id="mmai:sS8_1465"/>
<dbReference type="GO" id="GO:0016020">
    <property type="term" value="C:membrane"/>
    <property type="evidence" value="ECO:0007669"/>
    <property type="project" value="UniProtKB-SubCell"/>
</dbReference>
<evidence type="ECO:0000259" key="7">
    <source>
        <dbReference type="Pfam" id="PF01740"/>
    </source>
</evidence>
<evidence type="ECO:0000256" key="2">
    <source>
        <dbReference type="ARBA" id="ARBA00022692"/>
    </source>
</evidence>
<dbReference type="Pfam" id="PF01740">
    <property type="entry name" value="STAS"/>
    <property type="match status" value="1"/>
</dbReference>
<protein>
    <submittedName>
        <fullName evidence="8">Sulfate transporter</fullName>
    </submittedName>
</protein>
<feature type="transmembrane region" description="Helical" evidence="5">
    <location>
        <begin position="114"/>
        <end position="134"/>
    </location>
</feature>
<dbReference type="OrthoDB" id="9769739at2"/>
<keyword evidence="9" id="KW-1185">Reference proteome</keyword>
<dbReference type="Proteomes" id="UP000266313">
    <property type="component" value="Chromosome"/>
</dbReference>
<gene>
    <name evidence="8" type="ORF">sS8_1465</name>
</gene>
<comment type="subcellular location">
    <subcellularLocation>
        <location evidence="1">Membrane</location>
        <topology evidence="1">Multi-pass membrane protein</topology>
    </subcellularLocation>
</comment>
<dbReference type="AlphaFoldDB" id="A0A250KP27"/>
<dbReference type="PANTHER" id="PTHR11814">
    <property type="entry name" value="SULFATE TRANSPORTER"/>
    <property type="match status" value="1"/>
</dbReference>
<feature type="domain" description="SLC26A/SulP transporter" evidence="6">
    <location>
        <begin position="13"/>
        <end position="393"/>
    </location>
</feature>
<evidence type="ECO:0000256" key="5">
    <source>
        <dbReference type="SAM" id="Phobius"/>
    </source>
</evidence>
<keyword evidence="3 5" id="KW-1133">Transmembrane helix</keyword>
<feature type="transmembrane region" description="Helical" evidence="5">
    <location>
        <begin position="87"/>
        <end position="107"/>
    </location>
</feature>
<feature type="transmembrane region" description="Helical" evidence="5">
    <location>
        <begin position="165"/>
        <end position="188"/>
    </location>
</feature>
<dbReference type="Pfam" id="PF00916">
    <property type="entry name" value="Sulfate_transp"/>
    <property type="match status" value="1"/>
</dbReference>
<evidence type="ECO:0000313" key="9">
    <source>
        <dbReference type="Proteomes" id="UP000266313"/>
    </source>
</evidence>
<dbReference type="InterPro" id="IPR036513">
    <property type="entry name" value="STAS_dom_sf"/>
</dbReference>
<feature type="transmembrane region" description="Helical" evidence="5">
    <location>
        <begin position="264"/>
        <end position="286"/>
    </location>
</feature>
<dbReference type="InterPro" id="IPR001902">
    <property type="entry name" value="SLC26A/SulP_fam"/>
</dbReference>
<keyword evidence="2 5" id="KW-0812">Transmembrane</keyword>
<dbReference type="Gene3D" id="3.30.750.24">
    <property type="entry name" value="STAS domain"/>
    <property type="match status" value="1"/>
</dbReference>
<organism evidence="8 9">
    <name type="scientific">Methylocaldum marinum</name>
    <dbReference type="NCBI Taxonomy" id="1432792"/>
    <lineage>
        <taxon>Bacteria</taxon>
        <taxon>Pseudomonadati</taxon>
        <taxon>Pseudomonadota</taxon>
        <taxon>Gammaproteobacteria</taxon>
        <taxon>Methylococcales</taxon>
        <taxon>Methylococcaceae</taxon>
        <taxon>Methylocaldum</taxon>
    </lineage>
</organism>